<dbReference type="Proteomes" id="UP001320119">
    <property type="component" value="Chromosome"/>
</dbReference>
<dbReference type="Pfam" id="PF03692">
    <property type="entry name" value="CxxCxxCC"/>
    <property type="match status" value="1"/>
</dbReference>
<protein>
    <recommendedName>
        <fullName evidence="3">YkgJ family cysteine cluster protein</fullName>
    </recommendedName>
</protein>
<evidence type="ECO:0000313" key="2">
    <source>
        <dbReference type="Proteomes" id="UP001320119"/>
    </source>
</evidence>
<sequence>MECRAHCGACCIEPSIQRPYFGMPNGKRAGEICTHLDLEHYQCKIWQTTDYPAVCQGFKAEPDICGTSREEAMETIRILEVTTRG</sequence>
<reference evidence="1 2" key="1">
    <citation type="journal article" date="2022" name="IScience">
        <title>An ultrasensitive nanofiber-based assay for enzymatic hydrolysis and deep-sea microbial degradation of cellulose.</title>
        <authorList>
            <person name="Tsudome M."/>
            <person name="Tachioka M."/>
            <person name="Miyazaki M."/>
            <person name="Uchimura K."/>
            <person name="Tsuda M."/>
            <person name="Takaki Y."/>
            <person name="Deguchi S."/>
        </authorList>
    </citation>
    <scope>NUCLEOTIDE SEQUENCE [LARGE SCALE GENOMIC DNA]</scope>
    <source>
        <strain evidence="1 2">GE09</strain>
    </source>
</reference>
<evidence type="ECO:0000313" key="1">
    <source>
        <dbReference type="EMBL" id="BCD99134.1"/>
    </source>
</evidence>
<dbReference type="KEGG" id="marq:MARGE09_P3335"/>
<evidence type="ECO:0008006" key="3">
    <source>
        <dbReference type="Google" id="ProtNLM"/>
    </source>
</evidence>
<proteinExistence type="predicted"/>
<dbReference type="RefSeq" id="WP_236984087.1">
    <property type="nucleotide sequence ID" value="NZ_AP023086.1"/>
</dbReference>
<dbReference type="AlphaFoldDB" id="A0AAN1WKA3"/>
<dbReference type="EMBL" id="AP023086">
    <property type="protein sequence ID" value="BCD99134.1"/>
    <property type="molecule type" value="Genomic_DNA"/>
</dbReference>
<gene>
    <name evidence="1" type="ORF">MARGE09_P3335</name>
</gene>
<dbReference type="PANTHER" id="PTHR36931:SF1">
    <property type="entry name" value="UPF0153 PROTEIN YEIW"/>
    <property type="match status" value="1"/>
</dbReference>
<dbReference type="InterPro" id="IPR005358">
    <property type="entry name" value="Puta_zinc/iron-chelating_dom"/>
</dbReference>
<accession>A0AAN1WKA3</accession>
<keyword evidence="2" id="KW-1185">Reference proteome</keyword>
<dbReference type="PANTHER" id="PTHR36931">
    <property type="entry name" value="UPF0153 PROTEIN YEIW"/>
    <property type="match status" value="1"/>
</dbReference>
<name>A0AAN1WKA3_9GAMM</name>
<dbReference type="InterPro" id="IPR052572">
    <property type="entry name" value="UPF0153_domain"/>
</dbReference>
<organism evidence="1 2">
    <name type="scientific">Marinagarivorans cellulosilyticus</name>
    <dbReference type="NCBI Taxonomy" id="2721545"/>
    <lineage>
        <taxon>Bacteria</taxon>
        <taxon>Pseudomonadati</taxon>
        <taxon>Pseudomonadota</taxon>
        <taxon>Gammaproteobacteria</taxon>
        <taxon>Cellvibrionales</taxon>
        <taxon>Cellvibrionaceae</taxon>
        <taxon>Marinagarivorans</taxon>
    </lineage>
</organism>